<accession>A0AAD7U9I8</accession>
<comment type="caution">
    <text evidence="1">The sequence shown here is derived from an EMBL/GenBank/DDBJ whole genome shotgun (WGS) entry which is preliminary data.</text>
</comment>
<dbReference type="EMBL" id="JAQMWT010000524">
    <property type="protein sequence ID" value="KAJ8600354.1"/>
    <property type="molecule type" value="Genomic_DNA"/>
</dbReference>
<dbReference type="Proteomes" id="UP001230188">
    <property type="component" value="Unassembled WGS sequence"/>
</dbReference>
<name>A0AAD7U9I8_9STRA</name>
<protein>
    <submittedName>
        <fullName evidence="1">Uncharacterized protein</fullName>
    </submittedName>
</protein>
<keyword evidence="2" id="KW-1185">Reference proteome</keyword>
<dbReference type="InterPro" id="IPR011990">
    <property type="entry name" value="TPR-like_helical_dom_sf"/>
</dbReference>
<proteinExistence type="predicted"/>
<evidence type="ECO:0000313" key="2">
    <source>
        <dbReference type="Proteomes" id="UP001230188"/>
    </source>
</evidence>
<evidence type="ECO:0000313" key="1">
    <source>
        <dbReference type="EMBL" id="KAJ8600354.1"/>
    </source>
</evidence>
<reference evidence="1" key="1">
    <citation type="submission" date="2023-01" db="EMBL/GenBank/DDBJ databases">
        <title>Metagenome sequencing of chrysophaentin producing Chrysophaeum taylorii.</title>
        <authorList>
            <person name="Davison J."/>
            <person name="Bewley C."/>
        </authorList>
    </citation>
    <scope>NUCLEOTIDE SEQUENCE</scope>
    <source>
        <strain evidence="1">NIES-1699</strain>
    </source>
</reference>
<sequence>MLANRDDATHNLAELFKVYTSCPTCGGQYMGEMHDRTTVAWWCRNQDSASPASSRCLATINMAHVLVEEDPRVLDGIFTRVLDEATRELGLDNEITLLALTKLGGHRARYFDVDEGFALLSRAIAGLRKLPPSETLARALSKRAGVLALIARFDEAVIEAREAWQLTLETFGADNQITFTTFIVFVDIIVRSNSSDRRALVEAEALSVDAYARSRRVLGPDHRVTAAMHNVRLDLRRKLQGCVVSSERTRAYSP</sequence>
<gene>
    <name evidence="1" type="ORF">CTAYLR_000683</name>
</gene>
<dbReference type="Gene3D" id="1.25.40.10">
    <property type="entry name" value="Tetratricopeptide repeat domain"/>
    <property type="match status" value="1"/>
</dbReference>
<organism evidence="1 2">
    <name type="scientific">Chrysophaeum taylorii</name>
    <dbReference type="NCBI Taxonomy" id="2483200"/>
    <lineage>
        <taxon>Eukaryota</taxon>
        <taxon>Sar</taxon>
        <taxon>Stramenopiles</taxon>
        <taxon>Ochrophyta</taxon>
        <taxon>Pelagophyceae</taxon>
        <taxon>Pelagomonadales</taxon>
        <taxon>Pelagomonadaceae</taxon>
        <taxon>Chrysophaeum</taxon>
    </lineage>
</organism>
<dbReference type="AlphaFoldDB" id="A0AAD7U9I8"/>